<gene>
    <name evidence="1" type="ORF">Rleg9DRAFT_5944</name>
</gene>
<organism evidence="1 2">
    <name type="scientific">Rhizobium leguminosarum bv. trifolii WSM597</name>
    <dbReference type="NCBI Taxonomy" id="754764"/>
    <lineage>
        <taxon>Bacteria</taxon>
        <taxon>Pseudomonadati</taxon>
        <taxon>Pseudomonadota</taxon>
        <taxon>Alphaproteobacteria</taxon>
        <taxon>Hyphomicrobiales</taxon>
        <taxon>Rhizobiaceae</taxon>
        <taxon>Rhizobium/Agrobacterium group</taxon>
        <taxon>Rhizobium</taxon>
    </lineage>
</organism>
<dbReference type="AlphaFoldDB" id="J0H9A7"/>
<evidence type="ECO:0000313" key="2">
    <source>
        <dbReference type="Proteomes" id="UP000005092"/>
    </source>
</evidence>
<proteinExistence type="predicted"/>
<sequence>MNTLSTNARPTASGFKVDISRGERIGRVSSEWFSRPDDERFLSLIDLYETVRSRADRAHARTVESAAIRVEATRDNAERLELLVPGQRQPIAPTHWSYGQLCSLVGAPATYMRQLPAPLAAINLQHGLLNHRGELVKTLEMDDGRLELRAVTGPEYGRIWDHELVSSVMKIAGNGTGDTMWKVPGVLDWATMTHNPFVDITKDTTTLYASDRDVFLFLVDDTHPIEAGRLPNGEPDLYFRGFYAWNSEVGSKTLGIASFYLRAVCANRNLWGTENFEEITIRHSKFAAQRFAHEAAPALTSFANSSPAPFVAGIRAARERIVARKDEDRETFLRRRGFSKGETGKVIEMVLSEEGRPPESIFDFVQGITALARTKTNQDTRLELEGKAKKLLESAV</sequence>
<reference evidence="1 2" key="1">
    <citation type="submission" date="2012-02" db="EMBL/GenBank/DDBJ databases">
        <title>Improved High-Quality Draft Sequence of Rhizobium leguminosarum bv. trifolii WSM597.</title>
        <authorList>
            <consortium name="US DOE Joint Genome Institute"/>
            <person name="Lucas S."/>
            <person name="Han J."/>
            <person name="Lapidus A."/>
            <person name="Cheng J.-F."/>
            <person name="Goodwin L."/>
            <person name="Pitluck S."/>
            <person name="Peters L."/>
            <person name="Ovchinnikova G."/>
            <person name="Held B."/>
            <person name="Detter J.C."/>
            <person name="Han C."/>
            <person name="Tapia R."/>
            <person name="Land M."/>
            <person name="Hauser L."/>
            <person name="Kyrpides N."/>
            <person name="Ivanova N."/>
            <person name="Pagani I."/>
            <person name="Brau L."/>
            <person name="Yates R."/>
            <person name="O'Hara G."/>
            <person name="Rui T."/>
            <person name="Howieson J."/>
            <person name="Reeve W."/>
            <person name="Woyke T."/>
        </authorList>
    </citation>
    <scope>NUCLEOTIDE SEQUENCE [LARGE SCALE GENOMIC DNA]</scope>
    <source>
        <strain evidence="1 2">WSM597</strain>
    </source>
</reference>
<dbReference type="EMBL" id="JH719381">
    <property type="protein sequence ID" value="EJB06975.1"/>
    <property type="molecule type" value="Genomic_DNA"/>
</dbReference>
<dbReference type="Proteomes" id="UP000005092">
    <property type="component" value="Unassembled WGS sequence"/>
</dbReference>
<protein>
    <recommendedName>
        <fullName evidence="3">DUF932 domain-containing protein</fullName>
    </recommendedName>
</protein>
<accession>J0H9A7</accession>
<dbReference type="HOGENOM" id="CLU_692430_0_0_5"/>
<evidence type="ECO:0000313" key="1">
    <source>
        <dbReference type="EMBL" id="EJB06975.1"/>
    </source>
</evidence>
<evidence type="ECO:0008006" key="3">
    <source>
        <dbReference type="Google" id="ProtNLM"/>
    </source>
</evidence>
<name>J0H9A7_RHILT</name>
<dbReference type="OrthoDB" id="7215872at2"/>
<dbReference type="RefSeq" id="WP_003592404.1">
    <property type="nucleotide sequence ID" value="NZ_JH719381.1"/>
</dbReference>